<feature type="transmembrane region" description="Helical" evidence="8">
    <location>
        <begin position="156"/>
        <end position="172"/>
    </location>
</feature>
<dbReference type="GO" id="GO:0010041">
    <property type="term" value="P:response to iron(III) ion"/>
    <property type="evidence" value="ECO:0007669"/>
    <property type="project" value="TreeGrafter"/>
</dbReference>
<evidence type="ECO:0000256" key="4">
    <source>
        <dbReference type="ARBA" id="ARBA00022679"/>
    </source>
</evidence>
<evidence type="ECO:0000256" key="8">
    <source>
        <dbReference type="SAM" id="Phobius"/>
    </source>
</evidence>
<evidence type="ECO:0000256" key="1">
    <source>
        <dbReference type="ARBA" id="ARBA00004651"/>
    </source>
</evidence>
<keyword evidence="5 8" id="KW-0812">Transmembrane</keyword>
<sequence length="592" mass="66090" precursor="true">MSNERKTFLFGLIALTSISLALRLHDLDAESLFMDEARQISYYALSLRDIITYAATQVQPPLDYWIGHAVFLIDRSVFAARLPAALFGVGSVGLLAILLSRYCSWQVSLLTGLLMAILPFHLYFSQEARPYSIVMFLLLVVLWQLDNFMRDSSLRARHLLALPGACVLFLYSSGLSPLMVIVALFSVLGAPVLVSLVRPGRLAPERRKRSLAAMGTICIAIGLYLPIFFILVQTSRRYAPHLSKADPAIYLTHLLNFSFFPLWRAYVTQLEPIGLLLLPFVLAAIVLAIKRRGEPGFFLPKIVAATLPCAAVLHLFAYGANTESPFRPPYPMYILPLTLFLAACAWHELASRLQAVKIPGRRVLLASITVLMFVFVLHSTWAFKTMRRKADVNGIREYIAGVRHPGTVFFTGGLVGFGGWYPEFELGKSPHCPLEALPLVDDRRLLSEGEPVFLFFTFHEYFLTPFSKYPIVPIPGDKTPLPLERLRNSPVLSCAEYIGYEGVRLKNPSGRLAEDAFRIAEAILEQLPDNNALVDLRVATAKLGRALGRTDYEEHIRKSMAVLDPSERAVLTARLLRASPPMIAHPKESNQP</sequence>
<evidence type="ECO:0000256" key="7">
    <source>
        <dbReference type="ARBA" id="ARBA00023136"/>
    </source>
</evidence>
<keyword evidence="3" id="KW-0328">Glycosyltransferase</keyword>
<feature type="transmembrane region" description="Helical" evidence="8">
    <location>
        <begin position="211"/>
        <end position="232"/>
    </location>
</feature>
<gene>
    <name evidence="9" type="ordered locus">Sfum_0152</name>
</gene>
<proteinExistence type="predicted"/>
<accession>A0LEK2</accession>
<keyword evidence="2" id="KW-1003">Cell membrane</keyword>
<dbReference type="GO" id="GO:0005886">
    <property type="term" value="C:plasma membrane"/>
    <property type="evidence" value="ECO:0007669"/>
    <property type="project" value="UniProtKB-SubCell"/>
</dbReference>
<dbReference type="GO" id="GO:0016763">
    <property type="term" value="F:pentosyltransferase activity"/>
    <property type="evidence" value="ECO:0007669"/>
    <property type="project" value="TreeGrafter"/>
</dbReference>
<feature type="transmembrane region" description="Helical" evidence="8">
    <location>
        <begin position="178"/>
        <end position="199"/>
    </location>
</feature>
<feature type="transmembrane region" description="Helical" evidence="8">
    <location>
        <begin position="130"/>
        <end position="149"/>
    </location>
</feature>
<reference evidence="9 10" key="1">
    <citation type="submission" date="2006-10" db="EMBL/GenBank/DDBJ databases">
        <title>Complete sequence of Syntrophobacter fumaroxidans MPOB.</title>
        <authorList>
            <consortium name="US DOE Joint Genome Institute"/>
            <person name="Copeland A."/>
            <person name="Lucas S."/>
            <person name="Lapidus A."/>
            <person name="Barry K."/>
            <person name="Detter J.C."/>
            <person name="Glavina del Rio T."/>
            <person name="Hammon N."/>
            <person name="Israni S."/>
            <person name="Pitluck S."/>
            <person name="Goltsman E.G."/>
            <person name="Martinez M."/>
            <person name="Schmutz J."/>
            <person name="Larimer F."/>
            <person name="Land M."/>
            <person name="Hauser L."/>
            <person name="Kyrpides N."/>
            <person name="Kim E."/>
            <person name="Boone D.R."/>
            <person name="Brockman F."/>
            <person name="Culley D."/>
            <person name="Ferry J."/>
            <person name="Gunsalus R."/>
            <person name="McInerney M.J."/>
            <person name="Morrison M."/>
            <person name="Plugge C."/>
            <person name="Rohlin L."/>
            <person name="Scholten J."/>
            <person name="Sieber J."/>
            <person name="Stams A.J.M."/>
            <person name="Worm P."/>
            <person name="Henstra A.M."/>
            <person name="Richardson P."/>
        </authorList>
    </citation>
    <scope>NUCLEOTIDE SEQUENCE [LARGE SCALE GENOMIC DNA]</scope>
    <source>
        <strain evidence="10">DSM 10017 / MPOB</strain>
    </source>
</reference>
<keyword evidence="10" id="KW-1185">Reference proteome</keyword>
<dbReference type="STRING" id="335543.Sfum_0152"/>
<evidence type="ECO:0000256" key="3">
    <source>
        <dbReference type="ARBA" id="ARBA00022676"/>
    </source>
</evidence>
<dbReference type="PANTHER" id="PTHR33908:SF3">
    <property type="entry name" value="UNDECAPRENYL PHOSPHATE-ALPHA-4-AMINO-4-DEOXY-L-ARABINOSE ARABINOSYL TRANSFERASE"/>
    <property type="match status" value="1"/>
</dbReference>
<dbReference type="HOGENOM" id="CLU_460723_0_0_7"/>
<evidence type="ECO:0000256" key="5">
    <source>
        <dbReference type="ARBA" id="ARBA00022692"/>
    </source>
</evidence>
<feature type="transmembrane region" description="Helical" evidence="8">
    <location>
        <begin position="302"/>
        <end position="320"/>
    </location>
</feature>
<evidence type="ECO:0000256" key="2">
    <source>
        <dbReference type="ARBA" id="ARBA00022475"/>
    </source>
</evidence>
<name>A0LEK2_SYNFM</name>
<evidence type="ECO:0000313" key="10">
    <source>
        <dbReference type="Proteomes" id="UP000001784"/>
    </source>
</evidence>
<dbReference type="GO" id="GO:0009103">
    <property type="term" value="P:lipopolysaccharide biosynthetic process"/>
    <property type="evidence" value="ECO:0007669"/>
    <property type="project" value="UniProtKB-ARBA"/>
</dbReference>
<dbReference type="EMBL" id="CP000478">
    <property type="protein sequence ID" value="ABK15854.1"/>
    <property type="molecule type" value="Genomic_DNA"/>
</dbReference>
<dbReference type="OrthoDB" id="5437842at2"/>
<dbReference type="eggNOG" id="COG5305">
    <property type="taxonomic scope" value="Bacteria"/>
</dbReference>
<feature type="transmembrane region" description="Helical" evidence="8">
    <location>
        <begin position="363"/>
        <end position="383"/>
    </location>
</feature>
<dbReference type="KEGG" id="sfu:Sfum_0152"/>
<keyword evidence="6 8" id="KW-1133">Transmembrane helix</keyword>
<protein>
    <submittedName>
        <fullName evidence="9">Uncharacterized protein</fullName>
    </submittedName>
</protein>
<dbReference type="InterPro" id="IPR050297">
    <property type="entry name" value="LipidA_mod_glycosyltrf_83"/>
</dbReference>
<evidence type="ECO:0000256" key="6">
    <source>
        <dbReference type="ARBA" id="ARBA00022989"/>
    </source>
</evidence>
<evidence type="ECO:0000313" key="9">
    <source>
        <dbReference type="EMBL" id="ABK15854.1"/>
    </source>
</evidence>
<feature type="transmembrane region" description="Helical" evidence="8">
    <location>
        <begin position="273"/>
        <end position="290"/>
    </location>
</feature>
<dbReference type="PANTHER" id="PTHR33908">
    <property type="entry name" value="MANNOSYLTRANSFERASE YKCB-RELATED"/>
    <property type="match status" value="1"/>
</dbReference>
<feature type="transmembrane region" description="Helical" evidence="8">
    <location>
        <begin position="332"/>
        <end position="351"/>
    </location>
</feature>
<dbReference type="Proteomes" id="UP000001784">
    <property type="component" value="Chromosome"/>
</dbReference>
<keyword evidence="7 8" id="KW-0472">Membrane</keyword>
<dbReference type="AlphaFoldDB" id="A0LEK2"/>
<comment type="subcellular location">
    <subcellularLocation>
        <location evidence="1">Cell membrane</location>
        <topology evidence="1">Multi-pass membrane protein</topology>
    </subcellularLocation>
</comment>
<dbReference type="InParanoid" id="A0LEK2"/>
<keyword evidence="4" id="KW-0808">Transferase</keyword>
<feature type="transmembrane region" description="Helical" evidence="8">
    <location>
        <begin position="78"/>
        <end position="100"/>
    </location>
</feature>
<organism evidence="9 10">
    <name type="scientific">Syntrophobacter fumaroxidans (strain DSM 10017 / MPOB)</name>
    <dbReference type="NCBI Taxonomy" id="335543"/>
    <lineage>
        <taxon>Bacteria</taxon>
        <taxon>Pseudomonadati</taxon>
        <taxon>Thermodesulfobacteriota</taxon>
        <taxon>Syntrophobacteria</taxon>
        <taxon>Syntrophobacterales</taxon>
        <taxon>Syntrophobacteraceae</taxon>
        <taxon>Syntrophobacter</taxon>
    </lineage>
</organism>
<feature type="transmembrane region" description="Helical" evidence="8">
    <location>
        <begin position="107"/>
        <end position="124"/>
    </location>
</feature>
<dbReference type="RefSeq" id="WP_011697027.1">
    <property type="nucleotide sequence ID" value="NC_008554.1"/>
</dbReference>